<dbReference type="AlphaFoldDB" id="A0A1E3G0U6"/>
<evidence type="ECO:0000256" key="1">
    <source>
        <dbReference type="ARBA" id="ARBA00004184"/>
    </source>
</evidence>
<evidence type="ECO:0000256" key="4">
    <source>
        <dbReference type="ARBA" id="ARBA00023065"/>
    </source>
</evidence>
<evidence type="ECO:0000259" key="7">
    <source>
        <dbReference type="Pfam" id="PF02823"/>
    </source>
</evidence>
<evidence type="ECO:0000256" key="2">
    <source>
        <dbReference type="ARBA" id="ARBA00005712"/>
    </source>
</evidence>
<dbReference type="OrthoDB" id="47229at2"/>
<sequence length="97" mass="10995">MRVKIVTPTKIMDFKDVKFLVFRTVDGEMGVLDRRAPIIAKLAVADVKLKLENSEESYRVVDGFLHCDGKSNVVILTEEVGKPEDFDPHRYLGNMAQ</sequence>
<evidence type="ECO:0000256" key="5">
    <source>
        <dbReference type="ARBA" id="ARBA00023136"/>
    </source>
</evidence>
<dbReference type="STRING" id="1008305.A4H02_08930"/>
<protein>
    <submittedName>
        <fullName evidence="8">F0F1 ATP synthase subunit epsilon</fullName>
    </submittedName>
</protein>
<gene>
    <name evidence="8" type="primary">atpC</name>
    <name evidence="8" type="ORF">A4H02_08930</name>
</gene>
<name>A0A1E3G0U6_9BACT</name>
<dbReference type="Pfam" id="PF02823">
    <property type="entry name" value="ATP-synt_DE_N"/>
    <property type="match status" value="1"/>
</dbReference>
<dbReference type="NCBIfam" id="NF009985">
    <property type="entry name" value="PRK13451.1"/>
    <property type="match status" value="1"/>
</dbReference>
<keyword evidence="9" id="KW-1185">Reference proteome</keyword>
<dbReference type="InterPro" id="IPR020546">
    <property type="entry name" value="ATP_synth_F1_dsu/esu_N"/>
</dbReference>
<dbReference type="GO" id="GO:0046933">
    <property type="term" value="F:proton-transporting ATP synthase activity, rotational mechanism"/>
    <property type="evidence" value="ECO:0007669"/>
    <property type="project" value="InterPro"/>
</dbReference>
<dbReference type="RefSeq" id="WP_069293834.1">
    <property type="nucleotide sequence ID" value="NZ_CP140110.1"/>
</dbReference>
<keyword evidence="3" id="KW-0813">Transport</keyword>
<dbReference type="GO" id="GO:0012505">
    <property type="term" value="C:endomembrane system"/>
    <property type="evidence" value="ECO:0007669"/>
    <property type="project" value="UniProtKB-SubCell"/>
</dbReference>
<dbReference type="SUPFAM" id="SSF51344">
    <property type="entry name" value="Epsilon subunit of F1F0-ATP synthase N-terminal domain"/>
    <property type="match status" value="1"/>
</dbReference>
<dbReference type="Gene3D" id="2.60.15.10">
    <property type="entry name" value="F0F1 ATP synthase delta/epsilon subunit, N-terminal"/>
    <property type="match status" value="1"/>
</dbReference>
<accession>A0A1E3G0U6</accession>
<evidence type="ECO:0000313" key="9">
    <source>
        <dbReference type="Proteomes" id="UP000094570"/>
    </source>
</evidence>
<keyword evidence="5" id="KW-0472">Membrane</keyword>
<evidence type="ECO:0000256" key="3">
    <source>
        <dbReference type="ARBA" id="ARBA00022448"/>
    </source>
</evidence>
<comment type="caution">
    <text evidence="8">The sequence shown here is derived from an EMBL/GenBank/DDBJ whole genome shotgun (WGS) entry which is preliminary data.</text>
</comment>
<organism evidence="8 9">
    <name type="scientific">Fervidobacterium thailandense</name>
    <dbReference type="NCBI Taxonomy" id="1008305"/>
    <lineage>
        <taxon>Bacteria</taxon>
        <taxon>Thermotogati</taxon>
        <taxon>Thermotogota</taxon>
        <taxon>Thermotogae</taxon>
        <taxon>Thermotogales</taxon>
        <taxon>Fervidobacteriaceae</taxon>
        <taxon>Fervidobacterium</taxon>
    </lineage>
</organism>
<reference evidence="9" key="1">
    <citation type="submission" date="2016-04" db="EMBL/GenBank/DDBJ databases">
        <title>The genome sequence project of a novel Fervidobacterium isolate from a hot spring in Thailand.</title>
        <authorList>
            <person name="Gonzalez J.M."/>
            <person name="Cuecas A."/>
            <person name="Kanoksilapatham W."/>
        </authorList>
    </citation>
    <scope>NUCLEOTIDE SEQUENCE [LARGE SCALE GENOMIC DNA]</scope>
    <source>
        <strain evidence="9">FC2004</strain>
    </source>
</reference>
<evidence type="ECO:0000313" key="8">
    <source>
        <dbReference type="EMBL" id="ODN29770.1"/>
    </source>
</evidence>
<keyword evidence="4" id="KW-0406">Ion transport</keyword>
<evidence type="ECO:0000256" key="6">
    <source>
        <dbReference type="ARBA" id="ARBA00023196"/>
    </source>
</evidence>
<keyword evidence="6" id="KW-0066">ATP synthesis</keyword>
<feature type="domain" description="ATP synthase F1 complex delta/epsilon subunit N-terminal" evidence="7">
    <location>
        <begin position="1"/>
        <end position="79"/>
    </location>
</feature>
<comment type="similarity">
    <text evidence="2">Belongs to the ATPase epsilon chain family.</text>
</comment>
<keyword evidence="6" id="KW-0139">CF(1)</keyword>
<dbReference type="InterPro" id="IPR001469">
    <property type="entry name" value="ATP_synth_F1_dsu/esu"/>
</dbReference>
<dbReference type="CDD" id="cd12152">
    <property type="entry name" value="F1-ATPase_delta"/>
    <property type="match status" value="1"/>
</dbReference>
<comment type="subcellular location">
    <subcellularLocation>
        <location evidence="1">Endomembrane system</location>
        <topology evidence="1">Peripheral membrane protein</topology>
    </subcellularLocation>
</comment>
<dbReference type="InterPro" id="IPR036771">
    <property type="entry name" value="ATPsynth_dsu/esu_N"/>
</dbReference>
<dbReference type="EMBL" id="LWAF01000020">
    <property type="protein sequence ID" value="ODN29770.1"/>
    <property type="molecule type" value="Genomic_DNA"/>
</dbReference>
<dbReference type="GO" id="GO:0045259">
    <property type="term" value="C:proton-transporting ATP synthase complex"/>
    <property type="evidence" value="ECO:0007669"/>
    <property type="project" value="UniProtKB-KW"/>
</dbReference>
<proteinExistence type="inferred from homology"/>
<dbReference type="Proteomes" id="UP000094570">
    <property type="component" value="Unassembled WGS sequence"/>
</dbReference>